<name>A0AAX1K3R6_STRMG</name>
<evidence type="ECO:0000313" key="2">
    <source>
        <dbReference type="Proteomes" id="UP000595884"/>
    </source>
</evidence>
<evidence type="ECO:0000313" key="1">
    <source>
        <dbReference type="EMBL" id="QQL47644.1"/>
    </source>
</evidence>
<dbReference type="InterPro" id="IPR007711">
    <property type="entry name" value="HigB-1"/>
</dbReference>
<dbReference type="Gene3D" id="3.30.2310.20">
    <property type="entry name" value="RelE-like"/>
    <property type="match status" value="1"/>
</dbReference>
<gene>
    <name evidence="1" type="ORF">IGS65_002050</name>
</gene>
<dbReference type="RefSeq" id="WP_002264081.1">
    <property type="nucleotide sequence ID" value="NZ_BDOS01000001.1"/>
</dbReference>
<dbReference type="AlphaFoldDB" id="A0AAX1K3R6"/>
<dbReference type="InterPro" id="IPR035093">
    <property type="entry name" value="RelE/ParE_toxin_dom_sf"/>
</dbReference>
<reference evidence="2" key="1">
    <citation type="submission" date="2020-12" db="EMBL/GenBank/DDBJ databases">
        <authorList>
            <person name="Wen Z.T."/>
        </authorList>
    </citation>
    <scope>NUCLEOTIDE SEQUENCE [LARGE SCALE GENOMIC DNA]</scope>
    <source>
        <strain evidence="2">27-3</strain>
    </source>
</reference>
<dbReference type="Proteomes" id="UP000595884">
    <property type="component" value="Chromosome"/>
</dbReference>
<dbReference type="EMBL" id="CP066294">
    <property type="protein sequence ID" value="QQL47644.1"/>
    <property type="molecule type" value="Genomic_DNA"/>
</dbReference>
<sequence>MEVFGETSRITKIINDKRQLVKHYGKDRALKIQQRLDEFSAAENLTQISHLPPARLHQLKGDRQYQFAVDIGANWRIIFEGYDEYDVLVTEKSEIVTLSIISIEDYH</sequence>
<organism evidence="1 2">
    <name type="scientific">Streptococcus mutans</name>
    <dbReference type="NCBI Taxonomy" id="1309"/>
    <lineage>
        <taxon>Bacteria</taxon>
        <taxon>Bacillati</taxon>
        <taxon>Bacillota</taxon>
        <taxon>Bacilli</taxon>
        <taxon>Lactobacillales</taxon>
        <taxon>Streptococcaceae</taxon>
        <taxon>Streptococcus</taxon>
    </lineage>
</organism>
<accession>A0AAX1K3R6</accession>
<proteinExistence type="predicted"/>
<dbReference type="Pfam" id="PF05015">
    <property type="entry name" value="HigB-like_toxin"/>
    <property type="match status" value="1"/>
</dbReference>
<dbReference type="SUPFAM" id="SSF143011">
    <property type="entry name" value="RelE-like"/>
    <property type="match status" value="1"/>
</dbReference>
<protein>
    <submittedName>
        <fullName evidence="1">Type II toxin-antitoxin system RelE/ParE family toxin</fullName>
    </submittedName>
</protein>